<dbReference type="EMBL" id="VIEB01002753">
    <property type="protein sequence ID" value="TQD69697.1"/>
    <property type="molecule type" value="Genomic_DNA"/>
</dbReference>
<evidence type="ECO:0000313" key="4">
    <source>
        <dbReference type="Proteomes" id="UP000315295"/>
    </source>
</evidence>
<gene>
    <name evidence="3" type="ORF">C1H46_044770</name>
</gene>
<feature type="region of interest" description="Disordered" evidence="1">
    <location>
        <begin position="1"/>
        <end position="48"/>
    </location>
</feature>
<feature type="compositionally biased region" description="Basic and acidic residues" evidence="1">
    <location>
        <begin position="37"/>
        <end position="48"/>
    </location>
</feature>
<feature type="compositionally biased region" description="Acidic residues" evidence="1">
    <location>
        <begin position="24"/>
        <end position="36"/>
    </location>
</feature>
<dbReference type="STRING" id="106549.A0A540K651"/>
<dbReference type="PANTHER" id="PTHR45749">
    <property type="match status" value="1"/>
</dbReference>
<feature type="compositionally biased region" description="Acidic residues" evidence="1">
    <location>
        <begin position="1"/>
        <end position="11"/>
    </location>
</feature>
<organism evidence="3 4">
    <name type="scientific">Malus baccata</name>
    <name type="common">Siberian crab apple</name>
    <name type="synonym">Pyrus baccata</name>
    <dbReference type="NCBI Taxonomy" id="106549"/>
    <lineage>
        <taxon>Eukaryota</taxon>
        <taxon>Viridiplantae</taxon>
        <taxon>Streptophyta</taxon>
        <taxon>Embryophyta</taxon>
        <taxon>Tracheophyta</taxon>
        <taxon>Spermatophyta</taxon>
        <taxon>Magnoliopsida</taxon>
        <taxon>eudicotyledons</taxon>
        <taxon>Gunneridae</taxon>
        <taxon>Pentapetalae</taxon>
        <taxon>rosids</taxon>
        <taxon>fabids</taxon>
        <taxon>Rosales</taxon>
        <taxon>Rosaceae</taxon>
        <taxon>Amygdaloideae</taxon>
        <taxon>Maleae</taxon>
        <taxon>Malus</taxon>
    </lineage>
</organism>
<name>A0A540K651_MALBA</name>
<dbReference type="InterPro" id="IPR006580">
    <property type="entry name" value="Znf_TTF"/>
</dbReference>
<sequence>MTEIDNEEQDERYEPLFDDGSKEQEDEPLIETDIEEHDQTNENGKDNEIVFPLDIDDPGNWDKIDQNLRDMLVERGPKRVDDVAFPKDNLGRHFSSVHYIRKLPNGETQDRKWLVYSCSLDIVFCFCCKLFKQIGIKTYLDNEGLKDWKNIGHRLTTHETSKEHIHYMSEWIELERRLQKCKTIDESVQQQISKEKEHWRQVLWRIIAVVKRLAKVTLAFRGDNEKLYEENNGIFFKCD</sequence>
<evidence type="ECO:0000256" key="1">
    <source>
        <dbReference type="SAM" id="MobiDB-lite"/>
    </source>
</evidence>
<dbReference type="AlphaFoldDB" id="A0A540K651"/>
<proteinExistence type="predicted"/>
<accession>A0A540K651</accession>
<protein>
    <recommendedName>
        <fullName evidence="2">TTF-type domain-containing protein</fullName>
    </recommendedName>
</protein>
<feature type="compositionally biased region" description="Basic and acidic residues" evidence="1">
    <location>
        <begin position="12"/>
        <end position="23"/>
    </location>
</feature>
<dbReference type="Proteomes" id="UP000315295">
    <property type="component" value="Unassembled WGS sequence"/>
</dbReference>
<dbReference type="SMART" id="SM00597">
    <property type="entry name" value="ZnF_TTF"/>
    <property type="match status" value="1"/>
</dbReference>
<dbReference type="PANTHER" id="PTHR45749:SF35">
    <property type="entry name" value="AC-LIKE TRANSPOSASE-RELATED"/>
    <property type="match status" value="1"/>
</dbReference>
<evidence type="ECO:0000313" key="3">
    <source>
        <dbReference type="EMBL" id="TQD69697.1"/>
    </source>
</evidence>
<evidence type="ECO:0000259" key="2">
    <source>
        <dbReference type="SMART" id="SM00597"/>
    </source>
</evidence>
<reference evidence="3 4" key="1">
    <citation type="journal article" date="2019" name="G3 (Bethesda)">
        <title>Sequencing of a Wild Apple (Malus baccata) Genome Unravels the Differences Between Cultivated and Wild Apple Species Regarding Disease Resistance and Cold Tolerance.</title>
        <authorList>
            <person name="Chen X."/>
        </authorList>
    </citation>
    <scope>NUCLEOTIDE SEQUENCE [LARGE SCALE GENOMIC DNA]</scope>
    <source>
        <strain evidence="4">cv. Shandingzi</strain>
        <tissue evidence="3">Leaves</tissue>
    </source>
</reference>
<comment type="caution">
    <text evidence="3">The sequence shown here is derived from an EMBL/GenBank/DDBJ whole genome shotgun (WGS) entry which is preliminary data.</text>
</comment>
<feature type="domain" description="TTF-type" evidence="2">
    <location>
        <begin position="98"/>
        <end position="183"/>
    </location>
</feature>
<keyword evidence="4" id="KW-1185">Reference proteome</keyword>